<organism evidence="7 8">
    <name type="scientific">Candidatus Campbellbacteria bacterium RIFCSPLOWO2_01_FULL_34_15</name>
    <dbReference type="NCBI Taxonomy" id="1797579"/>
    <lineage>
        <taxon>Bacteria</taxon>
        <taxon>Candidatus Campbelliibacteriota</taxon>
    </lineage>
</organism>
<dbReference type="Gene3D" id="3.30.1370.30">
    <property type="match status" value="1"/>
</dbReference>
<dbReference type="STRING" id="1797579.A2996_02005"/>
<protein>
    <recommendedName>
        <fullName evidence="4 5">Small ribosomal subunit protein uS8</fullName>
    </recommendedName>
</protein>
<dbReference type="GO" id="GO:0005840">
    <property type="term" value="C:ribosome"/>
    <property type="evidence" value="ECO:0007669"/>
    <property type="project" value="UniProtKB-KW"/>
</dbReference>
<proteinExistence type="inferred from homology"/>
<reference evidence="7 8" key="1">
    <citation type="journal article" date="2016" name="Nat. Commun.">
        <title>Thousands of microbial genomes shed light on interconnected biogeochemical processes in an aquifer system.</title>
        <authorList>
            <person name="Anantharaman K."/>
            <person name="Brown C.T."/>
            <person name="Hug L.A."/>
            <person name="Sharon I."/>
            <person name="Castelle C.J."/>
            <person name="Probst A.J."/>
            <person name="Thomas B.C."/>
            <person name="Singh A."/>
            <person name="Wilkins M.J."/>
            <person name="Karaoz U."/>
            <person name="Brodie E.L."/>
            <person name="Williams K.H."/>
            <person name="Hubbard S.S."/>
            <person name="Banfield J.F."/>
        </authorList>
    </citation>
    <scope>NUCLEOTIDE SEQUENCE [LARGE SCALE GENOMIC DNA]</scope>
</reference>
<dbReference type="PROSITE" id="PS00053">
    <property type="entry name" value="RIBOSOMAL_S8"/>
    <property type="match status" value="1"/>
</dbReference>
<dbReference type="EMBL" id="MFAB01000002">
    <property type="protein sequence ID" value="OGD69455.1"/>
    <property type="molecule type" value="Genomic_DNA"/>
</dbReference>
<comment type="similarity">
    <text evidence="1 5 6">Belongs to the universal ribosomal protein uS8 family.</text>
</comment>
<gene>
    <name evidence="5" type="primary">rpsH</name>
    <name evidence="7" type="ORF">A2996_02005</name>
</gene>
<dbReference type="InterPro" id="IPR000630">
    <property type="entry name" value="Ribosomal_uS8"/>
</dbReference>
<dbReference type="GO" id="GO:1990904">
    <property type="term" value="C:ribonucleoprotein complex"/>
    <property type="evidence" value="ECO:0007669"/>
    <property type="project" value="UniProtKB-KW"/>
</dbReference>
<dbReference type="AlphaFoldDB" id="A0A1F5EQ07"/>
<dbReference type="Gene3D" id="3.30.1490.10">
    <property type="match status" value="1"/>
</dbReference>
<dbReference type="GO" id="GO:0005737">
    <property type="term" value="C:cytoplasm"/>
    <property type="evidence" value="ECO:0007669"/>
    <property type="project" value="UniProtKB-ARBA"/>
</dbReference>
<dbReference type="Proteomes" id="UP000176865">
    <property type="component" value="Unassembled WGS sequence"/>
</dbReference>
<evidence type="ECO:0000313" key="8">
    <source>
        <dbReference type="Proteomes" id="UP000176865"/>
    </source>
</evidence>
<dbReference type="GO" id="GO:0003735">
    <property type="term" value="F:structural constituent of ribosome"/>
    <property type="evidence" value="ECO:0007669"/>
    <property type="project" value="InterPro"/>
</dbReference>
<evidence type="ECO:0000256" key="5">
    <source>
        <dbReference type="HAMAP-Rule" id="MF_01302"/>
    </source>
</evidence>
<dbReference type="HAMAP" id="MF_01302_B">
    <property type="entry name" value="Ribosomal_uS8_B"/>
    <property type="match status" value="1"/>
</dbReference>
<evidence type="ECO:0000313" key="7">
    <source>
        <dbReference type="EMBL" id="OGD69455.1"/>
    </source>
</evidence>
<name>A0A1F5EQ07_9BACT</name>
<keyword evidence="3 5" id="KW-0687">Ribonucleoprotein</keyword>
<sequence>MDKISNLIINIKNAGNVEKEHASVPFSNFRMEIALLLKKEGYLKDVVKKGKKPKFTIEMEIAFKEDGTPRVEDVKRVSKPSKRIYFGAKDIRPVKGGRGILVLSTPKGILTDRQARKENVGGEVLFKIW</sequence>
<dbReference type="GO" id="GO:0006412">
    <property type="term" value="P:translation"/>
    <property type="evidence" value="ECO:0007669"/>
    <property type="project" value="UniProtKB-UniRule"/>
</dbReference>
<dbReference type="InterPro" id="IPR047863">
    <property type="entry name" value="Ribosomal_uS8_CS"/>
</dbReference>
<evidence type="ECO:0000256" key="1">
    <source>
        <dbReference type="ARBA" id="ARBA00006471"/>
    </source>
</evidence>
<evidence type="ECO:0000256" key="3">
    <source>
        <dbReference type="ARBA" id="ARBA00023274"/>
    </source>
</evidence>
<dbReference type="SUPFAM" id="SSF56047">
    <property type="entry name" value="Ribosomal protein S8"/>
    <property type="match status" value="1"/>
</dbReference>
<comment type="function">
    <text evidence="5">One of the primary rRNA binding proteins, it binds directly to 16S rRNA central domain where it helps coordinate assembly of the platform of the 30S subunit.</text>
</comment>
<keyword evidence="2 5" id="KW-0689">Ribosomal protein</keyword>
<dbReference type="FunFam" id="3.30.1490.10:FF:000001">
    <property type="entry name" value="30S ribosomal protein S8"/>
    <property type="match status" value="1"/>
</dbReference>
<comment type="subunit">
    <text evidence="5">Part of the 30S ribosomal subunit. Contacts proteins S5 and S12.</text>
</comment>
<keyword evidence="5" id="KW-0694">RNA-binding</keyword>
<evidence type="ECO:0000256" key="2">
    <source>
        <dbReference type="ARBA" id="ARBA00022980"/>
    </source>
</evidence>
<keyword evidence="5" id="KW-0699">rRNA-binding</keyword>
<evidence type="ECO:0000256" key="6">
    <source>
        <dbReference type="RuleBase" id="RU003660"/>
    </source>
</evidence>
<evidence type="ECO:0000256" key="4">
    <source>
        <dbReference type="ARBA" id="ARBA00035258"/>
    </source>
</evidence>
<dbReference type="PANTHER" id="PTHR11758">
    <property type="entry name" value="40S RIBOSOMAL PROTEIN S15A"/>
    <property type="match status" value="1"/>
</dbReference>
<dbReference type="GO" id="GO:0019843">
    <property type="term" value="F:rRNA binding"/>
    <property type="evidence" value="ECO:0007669"/>
    <property type="project" value="UniProtKB-UniRule"/>
</dbReference>
<dbReference type="NCBIfam" id="NF001109">
    <property type="entry name" value="PRK00136.1"/>
    <property type="match status" value="1"/>
</dbReference>
<dbReference type="Pfam" id="PF00410">
    <property type="entry name" value="Ribosomal_S8"/>
    <property type="match status" value="1"/>
</dbReference>
<dbReference type="InterPro" id="IPR035987">
    <property type="entry name" value="Ribosomal_uS8_sf"/>
</dbReference>
<accession>A0A1F5EQ07</accession>
<comment type="caution">
    <text evidence="7">The sequence shown here is derived from an EMBL/GenBank/DDBJ whole genome shotgun (WGS) entry which is preliminary data.</text>
</comment>